<dbReference type="CDD" id="cd01395">
    <property type="entry name" value="HMT_MBD"/>
    <property type="match status" value="1"/>
</dbReference>
<dbReference type="GO" id="GO:0005694">
    <property type="term" value="C:chromosome"/>
    <property type="evidence" value="ECO:0007669"/>
    <property type="project" value="UniProtKB-SubCell"/>
</dbReference>
<dbReference type="InterPro" id="IPR001214">
    <property type="entry name" value="SET_dom"/>
</dbReference>
<dbReference type="SMART" id="SM00468">
    <property type="entry name" value="PreSET"/>
    <property type="match status" value="1"/>
</dbReference>
<evidence type="ECO:0000313" key="24">
    <source>
        <dbReference type="Proteomes" id="UP001178461"/>
    </source>
</evidence>
<dbReference type="GO" id="GO:0008270">
    <property type="term" value="F:zinc ion binding"/>
    <property type="evidence" value="ECO:0007669"/>
    <property type="project" value="InterPro"/>
</dbReference>
<evidence type="ECO:0000256" key="3">
    <source>
        <dbReference type="ARBA" id="ARBA00022454"/>
    </source>
</evidence>
<keyword evidence="24" id="KW-1185">Reference proteome</keyword>
<evidence type="ECO:0000256" key="4">
    <source>
        <dbReference type="ARBA" id="ARBA00022473"/>
    </source>
</evidence>
<comment type="subcellular location">
    <subcellularLocation>
        <location evidence="2">Chromosome</location>
    </subcellularLocation>
    <subcellularLocation>
        <location evidence="1">Nucleus</location>
    </subcellularLocation>
</comment>
<dbReference type="InterPro" id="IPR046341">
    <property type="entry name" value="SET_dom_sf"/>
</dbReference>
<keyword evidence="9" id="KW-0479">Metal-binding</keyword>
<keyword evidence="11" id="KW-0862">Zinc</keyword>
<dbReference type="Pfam" id="PF01429">
    <property type="entry name" value="MBD"/>
    <property type="match status" value="1"/>
</dbReference>
<keyword evidence="4" id="KW-0217">Developmental protein</keyword>
<keyword evidence="14" id="KW-0131">Cell cycle</keyword>
<keyword evidence="3" id="KW-0158">Chromosome</keyword>
<protein>
    <recommendedName>
        <fullName evidence="16">Histone-lysine N-methyltransferase SETDB2</fullName>
        <ecNumber evidence="15">2.1.1.366</ecNumber>
    </recommendedName>
    <alternativeName>
        <fullName evidence="17">SET domain bifurcated 2</fullName>
    </alternativeName>
</protein>
<dbReference type="EC" id="2.1.1.366" evidence="15"/>
<keyword evidence="7" id="KW-0808">Transferase</keyword>
<evidence type="ECO:0000313" key="23">
    <source>
        <dbReference type="EMBL" id="CAI5769033.1"/>
    </source>
</evidence>
<evidence type="ECO:0000256" key="17">
    <source>
        <dbReference type="ARBA" id="ARBA00042995"/>
    </source>
</evidence>
<evidence type="ECO:0000256" key="8">
    <source>
        <dbReference type="ARBA" id="ARBA00022691"/>
    </source>
</evidence>
<evidence type="ECO:0000256" key="19">
    <source>
        <dbReference type="SAM" id="MobiDB-lite"/>
    </source>
</evidence>
<name>A0AA35K255_9SAUR</name>
<organism evidence="23 24">
    <name type="scientific">Podarcis lilfordi</name>
    <name type="common">Lilford's wall lizard</name>
    <dbReference type="NCBI Taxonomy" id="74358"/>
    <lineage>
        <taxon>Eukaryota</taxon>
        <taxon>Metazoa</taxon>
        <taxon>Chordata</taxon>
        <taxon>Craniata</taxon>
        <taxon>Vertebrata</taxon>
        <taxon>Euteleostomi</taxon>
        <taxon>Lepidosauria</taxon>
        <taxon>Squamata</taxon>
        <taxon>Bifurcata</taxon>
        <taxon>Unidentata</taxon>
        <taxon>Episquamata</taxon>
        <taxon>Laterata</taxon>
        <taxon>Lacertibaenia</taxon>
        <taxon>Lacertidae</taxon>
        <taxon>Podarcis</taxon>
    </lineage>
</organism>
<feature type="region of interest" description="Disordered" evidence="19">
    <location>
        <begin position="390"/>
        <end position="414"/>
    </location>
</feature>
<gene>
    <name evidence="23" type="ORF">PODLI_1B013240</name>
</gene>
<dbReference type="PROSITE" id="PS50867">
    <property type="entry name" value="PRE_SET"/>
    <property type="match status" value="1"/>
</dbReference>
<evidence type="ECO:0000259" key="21">
    <source>
        <dbReference type="PROSITE" id="PS50867"/>
    </source>
</evidence>
<dbReference type="InterPro" id="IPR007728">
    <property type="entry name" value="Pre-SET_dom"/>
</dbReference>
<evidence type="ECO:0000256" key="14">
    <source>
        <dbReference type="ARBA" id="ARBA00023306"/>
    </source>
</evidence>
<evidence type="ECO:0000256" key="12">
    <source>
        <dbReference type="ARBA" id="ARBA00022853"/>
    </source>
</evidence>
<dbReference type="GO" id="GO:0070828">
    <property type="term" value="P:heterochromatin organization"/>
    <property type="evidence" value="ECO:0007669"/>
    <property type="project" value="TreeGrafter"/>
</dbReference>
<dbReference type="AlphaFoldDB" id="A0AA35K255"/>
<accession>A0AA35K255</accession>
<evidence type="ECO:0000256" key="11">
    <source>
        <dbReference type="ARBA" id="ARBA00022833"/>
    </source>
</evidence>
<dbReference type="SUPFAM" id="SSF54171">
    <property type="entry name" value="DNA-binding domain"/>
    <property type="match status" value="1"/>
</dbReference>
<dbReference type="InterPro" id="IPR016177">
    <property type="entry name" value="DNA-bd_dom_sf"/>
</dbReference>
<evidence type="ECO:0000256" key="1">
    <source>
        <dbReference type="ARBA" id="ARBA00004123"/>
    </source>
</evidence>
<evidence type="ECO:0000256" key="9">
    <source>
        <dbReference type="ARBA" id="ARBA00022723"/>
    </source>
</evidence>
<dbReference type="Gene3D" id="2.170.270.10">
    <property type="entry name" value="SET domain"/>
    <property type="match status" value="2"/>
</dbReference>
<dbReference type="SMART" id="SM00317">
    <property type="entry name" value="SET"/>
    <property type="match status" value="1"/>
</dbReference>
<dbReference type="GO" id="GO:0032259">
    <property type="term" value="P:methylation"/>
    <property type="evidence" value="ECO:0007669"/>
    <property type="project" value="UniProtKB-KW"/>
</dbReference>
<evidence type="ECO:0000256" key="13">
    <source>
        <dbReference type="ARBA" id="ARBA00023242"/>
    </source>
</evidence>
<dbReference type="Proteomes" id="UP001178461">
    <property type="component" value="Chromosome 3"/>
</dbReference>
<evidence type="ECO:0000256" key="10">
    <source>
        <dbReference type="ARBA" id="ARBA00022776"/>
    </source>
</evidence>
<dbReference type="PROSITE" id="PS50868">
    <property type="entry name" value="POST_SET"/>
    <property type="match status" value="1"/>
</dbReference>
<feature type="domain" description="SET" evidence="20">
    <location>
        <begin position="354"/>
        <end position="672"/>
    </location>
</feature>
<dbReference type="GO" id="GO:0140947">
    <property type="term" value="F:histone H3K9me2 methyltransferase activity"/>
    <property type="evidence" value="ECO:0007669"/>
    <property type="project" value="UniProtKB-EC"/>
</dbReference>
<evidence type="ECO:0000256" key="18">
    <source>
        <dbReference type="ARBA" id="ARBA00049087"/>
    </source>
</evidence>
<evidence type="ECO:0000256" key="16">
    <source>
        <dbReference type="ARBA" id="ARBA00040299"/>
    </source>
</evidence>
<dbReference type="GO" id="GO:0005634">
    <property type="term" value="C:nucleus"/>
    <property type="evidence" value="ECO:0007669"/>
    <property type="project" value="UniProtKB-SubCell"/>
</dbReference>
<evidence type="ECO:0000256" key="15">
    <source>
        <dbReference type="ARBA" id="ARBA00039052"/>
    </source>
</evidence>
<dbReference type="InterPro" id="IPR003616">
    <property type="entry name" value="Post-SET_dom"/>
</dbReference>
<feature type="domain" description="Pre-SET" evidence="21">
    <location>
        <begin position="277"/>
        <end position="351"/>
    </location>
</feature>
<reference evidence="23" key="1">
    <citation type="submission" date="2022-12" db="EMBL/GenBank/DDBJ databases">
        <authorList>
            <person name="Alioto T."/>
            <person name="Alioto T."/>
            <person name="Gomez Garrido J."/>
        </authorList>
    </citation>
    <scope>NUCLEOTIDE SEQUENCE</scope>
</reference>
<proteinExistence type="predicted"/>
<evidence type="ECO:0000259" key="22">
    <source>
        <dbReference type="PROSITE" id="PS50868"/>
    </source>
</evidence>
<dbReference type="SMART" id="SM00391">
    <property type="entry name" value="MBD"/>
    <property type="match status" value="1"/>
</dbReference>
<dbReference type="InterPro" id="IPR001739">
    <property type="entry name" value="Methyl_CpG_DNA-bd"/>
</dbReference>
<keyword evidence="6" id="KW-0132">Cell division</keyword>
<keyword evidence="13" id="KW-0539">Nucleus</keyword>
<feature type="domain" description="Post-SET" evidence="22">
    <location>
        <begin position="681"/>
        <end position="697"/>
    </location>
</feature>
<dbReference type="InterPro" id="IPR051516">
    <property type="entry name" value="SETDB_methyltransferase"/>
</dbReference>
<sequence>MALADDATEFWRQIEDSRVDLIFEQVQKVLWSLKQKIKDRTATDEEYCQALAFVNQVDMTNLLPLTNVNNAVTEEDMQKFEPGLHPSASSEIIENPGDDFSLRMKIKEAIHSRSKGEPAEVSSKFPYEDHVCSKKCLAKRPWNSYKDENPLHLPMLCRFQRWHAKPDYVSKSHNVIYKAPCGRSLRNFQDVQNYLFQTECTYLYLDHFSFNTYVQVFRNNPSCQPFVFDFDISNGAETIPVSFCNDIDHDRLPYFKYRKVSWPHGYFLNNFSSMFIDSCSCTDGCTDRKKCACLLLTERNCHEASVSSGKEASNGYNYKRLDGPVPSGIYECSVLCSCDKIMCQNRLVQHGLQVRLQVFKTEKKGWGVRCLDDIDKGTFVCTYSGKLMSKDESRQPKDKGREVKEEDTENGDRSHTLFKKRIKLDMFCSDSETEVIQTTRKQKSLPVKGEDQLSVIQSCQSYSCNSTQTYEAVTRPKTRTSVLQKHQRQRGIADASSDDDGSSVCQKSSRSKLTAAAKKGDEKSSLQEELGEMVSIVQSEGGADCVKENPLFNTTLNSKPAVQDDREIKKKSDDLFWTQDIHKKSFKRGRRESAHKKQATEDSKAFLKNKESPCLLDATKEGNVGRFLNHSCSPNLFVQSVFVETHNRNFQWVAFFTNRHVKAGTELTWDYGYEAGSMPETETTCQCGAHKCRKKIL</sequence>
<evidence type="ECO:0000256" key="7">
    <source>
        <dbReference type="ARBA" id="ARBA00022679"/>
    </source>
</evidence>
<dbReference type="Pfam" id="PF05033">
    <property type="entry name" value="Pre-SET"/>
    <property type="match status" value="1"/>
</dbReference>
<dbReference type="SUPFAM" id="SSF82199">
    <property type="entry name" value="SET domain"/>
    <property type="match status" value="1"/>
</dbReference>
<keyword evidence="12" id="KW-0156">Chromatin regulator</keyword>
<dbReference type="GO" id="GO:0003677">
    <property type="term" value="F:DNA binding"/>
    <property type="evidence" value="ECO:0007669"/>
    <property type="project" value="InterPro"/>
</dbReference>
<keyword evidence="10" id="KW-0498">Mitosis</keyword>
<dbReference type="PANTHER" id="PTHR46024">
    <property type="entry name" value="HISTONE-LYSINE N-METHYLTRANSFERASE EGGLESS"/>
    <property type="match status" value="1"/>
</dbReference>
<dbReference type="PROSITE" id="PS50280">
    <property type="entry name" value="SET"/>
    <property type="match status" value="1"/>
</dbReference>
<keyword evidence="5" id="KW-0489">Methyltransferase</keyword>
<dbReference type="InterPro" id="IPR047232">
    <property type="entry name" value="SETDB1/2-like_MBD"/>
</dbReference>
<evidence type="ECO:0000256" key="2">
    <source>
        <dbReference type="ARBA" id="ARBA00004286"/>
    </source>
</evidence>
<keyword evidence="8" id="KW-0949">S-adenosyl-L-methionine</keyword>
<dbReference type="GO" id="GO:0010629">
    <property type="term" value="P:negative regulation of gene expression"/>
    <property type="evidence" value="ECO:0007669"/>
    <property type="project" value="TreeGrafter"/>
</dbReference>
<dbReference type="GO" id="GO:0051301">
    <property type="term" value="P:cell division"/>
    <property type="evidence" value="ECO:0007669"/>
    <property type="project" value="UniProtKB-KW"/>
</dbReference>
<dbReference type="Pfam" id="PF00856">
    <property type="entry name" value="SET"/>
    <property type="match status" value="1"/>
</dbReference>
<dbReference type="PANTHER" id="PTHR46024:SF3">
    <property type="entry name" value="HISTONE-LYSINE N-METHYLTRANSFERASE SETDB2"/>
    <property type="match status" value="1"/>
</dbReference>
<comment type="catalytic activity">
    <reaction evidence="18">
        <text>N(6),N(6)-dimethyl-L-lysyl(9)-[histone H3] + S-adenosyl-L-methionine = N(6),N(6),N(6)-trimethyl-L-lysyl(9)-[histone H3] + S-adenosyl-L-homocysteine + H(+)</text>
        <dbReference type="Rhea" id="RHEA:60288"/>
        <dbReference type="Rhea" id="RHEA-COMP:15538"/>
        <dbReference type="Rhea" id="RHEA-COMP:15541"/>
        <dbReference type="ChEBI" id="CHEBI:15378"/>
        <dbReference type="ChEBI" id="CHEBI:57856"/>
        <dbReference type="ChEBI" id="CHEBI:59789"/>
        <dbReference type="ChEBI" id="CHEBI:61961"/>
        <dbReference type="ChEBI" id="CHEBI:61976"/>
        <dbReference type="EC" id="2.1.1.366"/>
    </reaction>
</comment>
<dbReference type="EMBL" id="OX395128">
    <property type="protein sequence ID" value="CAI5769033.1"/>
    <property type="molecule type" value="Genomic_DNA"/>
</dbReference>
<evidence type="ECO:0000256" key="5">
    <source>
        <dbReference type="ARBA" id="ARBA00022603"/>
    </source>
</evidence>
<evidence type="ECO:0000256" key="6">
    <source>
        <dbReference type="ARBA" id="ARBA00022618"/>
    </source>
</evidence>
<evidence type="ECO:0000259" key="20">
    <source>
        <dbReference type="PROSITE" id="PS50280"/>
    </source>
</evidence>
<feature type="region of interest" description="Disordered" evidence="19">
    <location>
        <begin position="474"/>
        <end position="527"/>
    </location>
</feature>